<dbReference type="AlphaFoldDB" id="A0A6J2U3Z3"/>
<dbReference type="OrthoDB" id="8922241at2759"/>
<dbReference type="PROSITE" id="PS50157">
    <property type="entry name" value="ZINC_FINGER_C2H2_2"/>
    <property type="match status" value="6"/>
</dbReference>
<dbReference type="SMART" id="SM00355">
    <property type="entry name" value="ZnF_C2H2"/>
    <property type="match status" value="9"/>
</dbReference>
<keyword evidence="4 7" id="KW-0863">Zinc-finger</keyword>
<dbReference type="PANTHER" id="PTHR24376:SF235">
    <property type="entry name" value="C2H2-TYPE DOMAIN-CONTAINING PROTEIN"/>
    <property type="match status" value="1"/>
</dbReference>
<accession>A0A6J2U3Z3</accession>
<protein>
    <submittedName>
        <fullName evidence="10 11">Histone-lysine N-methyltransferase MECOM</fullName>
    </submittedName>
</protein>
<dbReference type="GO" id="GO:0005634">
    <property type="term" value="C:nucleus"/>
    <property type="evidence" value="ECO:0007669"/>
    <property type="project" value="UniProtKB-SubCell"/>
</dbReference>
<feature type="domain" description="C2H2-type" evidence="8">
    <location>
        <begin position="60"/>
        <end position="88"/>
    </location>
</feature>
<dbReference type="GO" id="GO:0001228">
    <property type="term" value="F:DNA-binding transcription activator activity, RNA polymerase II-specific"/>
    <property type="evidence" value="ECO:0007669"/>
    <property type="project" value="TreeGrafter"/>
</dbReference>
<evidence type="ECO:0000256" key="4">
    <source>
        <dbReference type="ARBA" id="ARBA00022771"/>
    </source>
</evidence>
<dbReference type="PANTHER" id="PTHR24376">
    <property type="entry name" value="ZINC FINGER PROTEIN"/>
    <property type="match status" value="1"/>
</dbReference>
<keyword evidence="2" id="KW-0479">Metal-binding</keyword>
<feature type="domain" description="C2H2-type" evidence="8">
    <location>
        <begin position="245"/>
        <end position="273"/>
    </location>
</feature>
<organism evidence="9 10">
    <name type="scientific">Drosophila lebanonensis</name>
    <name type="common">Fruit fly</name>
    <name type="synonym">Scaptodrosophila lebanonensis</name>
    <dbReference type="NCBI Taxonomy" id="7225"/>
    <lineage>
        <taxon>Eukaryota</taxon>
        <taxon>Metazoa</taxon>
        <taxon>Ecdysozoa</taxon>
        <taxon>Arthropoda</taxon>
        <taxon>Hexapoda</taxon>
        <taxon>Insecta</taxon>
        <taxon>Pterygota</taxon>
        <taxon>Neoptera</taxon>
        <taxon>Endopterygota</taxon>
        <taxon>Diptera</taxon>
        <taxon>Brachycera</taxon>
        <taxon>Muscomorpha</taxon>
        <taxon>Ephydroidea</taxon>
        <taxon>Drosophilidae</taxon>
        <taxon>Scaptodrosophila</taxon>
    </lineage>
</organism>
<evidence type="ECO:0000313" key="11">
    <source>
        <dbReference type="RefSeq" id="XP_030382631.1"/>
    </source>
</evidence>
<evidence type="ECO:0000256" key="5">
    <source>
        <dbReference type="ARBA" id="ARBA00022833"/>
    </source>
</evidence>
<gene>
    <name evidence="10 11" type="primary">LOC115630202</name>
</gene>
<evidence type="ECO:0000313" key="10">
    <source>
        <dbReference type="RefSeq" id="XP_030382630.1"/>
    </source>
</evidence>
<evidence type="ECO:0000256" key="7">
    <source>
        <dbReference type="PROSITE-ProRule" id="PRU00042"/>
    </source>
</evidence>
<feature type="domain" description="C2H2-type" evidence="8">
    <location>
        <begin position="303"/>
        <end position="332"/>
    </location>
</feature>
<feature type="domain" description="C2H2-type" evidence="8">
    <location>
        <begin position="333"/>
        <end position="357"/>
    </location>
</feature>
<dbReference type="InterPro" id="IPR036236">
    <property type="entry name" value="Znf_C2H2_sf"/>
</dbReference>
<evidence type="ECO:0000256" key="2">
    <source>
        <dbReference type="ARBA" id="ARBA00022723"/>
    </source>
</evidence>
<evidence type="ECO:0000259" key="8">
    <source>
        <dbReference type="PROSITE" id="PS50157"/>
    </source>
</evidence>
<evidence type="ECO:0000256" key="6">
    <source>
        <dbReference type="ARBA" id="ARBA00023242"/>
    </source>
</evidence>
<keyword evidence="3" id="KW-0677">Repeat</keyword>
<reference evidence="10 11" key="1">
    <citation type="submission" date="2025-04" db="UniProtKB">
        <authorList>
            <consortium name="RefSeq"/>
        </authorList>
    </citation>
    <scope>IDENTIFICATION</scope>
    <source>
        <strain evidence="10 11">11010-0011.00</strain>
        <tissue evidence="10 11">Whole body</tissue>
    </source>
</reference>
<dbReference type="Gene3D" id="3.30.160.60">
    <property type="entry name" value="Classic Zinc Finger"/>
    <property type="match status" value="4"/>
</dbReference>
<proteinExistence type="predicted"/>
<dbReference type="GO" id="GO:0000978">
    <property type="term" value="F:RNA polymerase II cis-regulatory region sequence-specific DNA binding"/>
    <property type="evidence" value="ECO:0007669"/>
    <property type="project" value="TreeGrafter"/>
</dbReference>
<dbReference type="SUPFAM" id="SSF57667">
    <property type="entry name" value="beta-beta-alpha zinc fingers"/>
    <property type="match status" value="3"/>
</dbReference>
<dbReference type="Proteomes" id="UP000504634">
    <property type="component" value="Unplaced"/>
</dbReference>
<dbReference type="GeneID" id="115630202"/>
<evidence type="ECO:0000256" key="3">
    <source>
        <dbReference type="ARBA" id="ARBA00022737"/>
    </source>
</evidence>
<comment type="subcellular location">
    <subcellularLocation>
        <location evidence="1">Nucleus</location>
    </subcellularLocation>
</comment>
<feature type="domain" description="C2H2-type" evidence="8">
    <location>
        <begin position="216"/>
        <end position="244"/>
    </location>
</feature>
<dbReference type="InterPro" id="IPR013087">
    <property type="entry name" value="Znf_C2H2_type"/>
</dbReference>
<keyword evidence="6" id="KW-0539">Nucleus</keyword>
<keyword evidence="5" id="KW-0862">Zinc</keyword>
<dbReference type="RefSeq" id="XP_030382630.1">
    <property type="nucleotide sequence ID" value="XM_030526770.1"/>
</dbReference>
<dbReference type="GO" id="GO:0008270">
    <property type="term" value="F:zinc ion binding"/>
    <property type="evidence" value="ECO:0007669"/>
    <property type="project" value="UniProtKB-KW"/>
</dbReference>
<sequence>MQAILPKTPGTKNQRKSVKSASAGSAPRIYHCPICFAGFVRFSTCRSHTLECEPTNELLYVCKYCLTLYGDEEVLQRHILRLHSDRRFLCLQCGSEGKRYAASGFLYKHINSWHGGHSLFYCALCADDCNDARTFSSHAALIAHAAGEHQLYASATRSDADTDSVADADETEDLEMLEENIDELLPPVDWDDDVQFGWPTGLSKEDCIADPRPPAYVCPVCGNGFPGSLSLLNHIDKDHKSRNPLHCIYCGKEHETREAVRSHLQRQHVLVRPHICKTCNRDFATADHLHKHAQSQHQTQLPFVCPATTCNKAFAQLGHLKRHMETDRHHKTYICALCDDQFFRRIDLERHVIRKHP</sequence>
<name>A0A6J2U3Z3_DROLE</name>
<evidence type="ECO:0000256" key="1">
    <source>
        <dbReference type="ARBA" id="ARBA00004123"/>
    </source>
</evidence>
<keyword evidence="9" id="KW-1185">Reference proteome</keyword>
<evidence type="ECO:0000313" key="9">
    <source>
        <dbReference type="Proteomes" id="UP000504634"/>
    </source>
</evidence>
<dbReference type="RefSeq" id="XP_030382631.1">
    <property type="nucleotide sequence ID" value="XM_030526771.1"/>
</dbReference>
<feature type="domain" description="C2H2-type" evidence="8">
    <location>
        <begin position="274"/>
        <end position="302"/>
    </location>
</feature>
<dbReference type="PROSITE" id="PS00028">
    <property type="entry name" value="ZINC_FINGER_C2H2_1"/>
    <property type="match status" value="5"/>
</dbReference>
<dbReference type="Pfam" id="PF00096">
    <property type="entry name" value="zf-C2H2"/>
    <property type="match status" value="1"/>
</dbReference>